<evidence type="ECO:0000256" key="5">
    <source>
        <dbReference type="ARBA" id="ARBA00022801"/>
    </source>
</evidence>
<feature type="region of interest" description="Disordered" evidence="11">
    <location>
        <begin position="489"/>
        <end position="509"/>
    </location>
</feature>
<evidence type="ECO:0000259" key="13">
    <source>
        <dbReference type="PROSITE" id="PS51192"/>
    </source>
</evidence>
<evidence type="ECO:0000313" key="15">
    <source>
        <dbReference type="RefSeq" id="XP_006824708.1"/>
    </source>
</evidence>
<feature type="compositionally biased region" description="Basic residues" evidence="11">
    <location>
        <begin position="494"/>
        <end position="508"/>
    </location>
</feature>
<dbReference type="InterPro" id="IPR038718">
    <property type="entry name" value="SNF2-like_sf"/>
</dbReference>
<evidence type="ECO:0000313" key="14">
    <source>
        <dbReference type="Proteomes" id="UP000694865"/>
    </source>
</evidence>
<dbReference type="InterPro" id="IPR014905">
    <property type="entry name" value="HIRAN"/>
</dbReference>
<dbReference type="InterPro" id="IPR001841">
    <property type="entry name" value="Znf_RING"/>
</dbReference>
<dbReference type="Pfam" id="PF00176">
    <property type="entry name" value="SNF2-rel_dom"/>
    <property type="match status" value="1"/>
</dbReference>
<dbReference type="RefSeq" id="XP_006824708.1">
    <property type="nucleotide sequence ID" value="XM_006824645.1"/>
</dbReference>
<dbReference type="SMART" id="SM00910">
    <property type="entry name" value="HIRAN"/>
    <property type="match status" value="1"/>
</dbReference>
<feature type="compositionally biased region" description="Low complexity" evidence="11">
    <location>
        <begin position="360"/>
        <end position="372"/>
    </location>
</feature>
<dbReference type="SUPFAM" id="SSF52540">
    <property type="entry name" value="P-loop containing nucleoside triphosphate hydrolases"/>
    <property type="match status" value="3"/>
</dbReference>
<feature type="domain" description="Helicase ATP-binding" evidence="13">
    <location>
        <begin position="637"/>
        <end position="788"/>
    </location>
</feature>
<evidence type="ECO:0000256" key="6">
    <source>
        <dbReference type="ARBA" id="ARBA00022806"/>
    </source>
</evidence>
<evidence type="ECO:0000259" key="12">
    <source>
        <dbReference type="PROSITE" id="PS50089"/>
    </source>
</evidence>
<dbReference type="InterPro" id="IPR018957">
    <property type="entry name" value="Znf_C3HC4_RING-type"/>
</dbReference>
<dbReference type="PROSITE" id="PS50089">
    <property type="entry name" value="ZF_RING_2"/>
    <property type="match status" value="1"/>
</dbReference>
<dbReference type="InterPro" id="IPR014001">
    <property type="entry name" value="Helicase_ATP-bd"/>
</dbReference>
<keyword evidence="4 10" id="KW-0863">Zinc-finger</keyword>
<dbReference type="Gene3D" id="3.30.40.10">
    <property type="entry name" value="Zinc/RING finger domain, C3HC4 (zinc finger)"/>
    <property type="match status" value="1"/>
</dbReference>
<dbReference type="Proteomes" id="UP000694865">
    <property type="component" value="Unplaced"/>
</dbReference>
<dbReference type="InterPro" id="IPR017907">
    <property type="entry name" value="Znf_RING_CS"/>
</dbReference>
<keyword evidence="7" id="KW-0862">Zinc</keyword>
<evidence type="ECO:0000256" key="4">
    <source>
        <dbReference type="ARBA" id="ARBA00022771"/>
    </source>
</evidence>
<keyword evidence="3" id="KW-0547">Nucleotide-binding</keyword>
<dbReference type="PANTHER" id="PTHR45626">
    <property type="entry name" value="TRANSCRIPTION TERMINATION FACTOR 2-RELATED"/>
    <property type="match status" value="1"/>
</dbReference>
<gene>
    <name evidence="15" type="primary">LOC100373642</name>
</gene>
<keyword evidence="9" id="KW-0539">Nucleus</keyword>
<dbReference type="SUPFAM" id="SSF57850">
    <property type="entry name" value="RING/U-box"/>
    <property type="match status" value="1"/>
</dbReference>
<feature type="compositionally biased region" description="Basic residues" evidence="11">
    <location>
        <begin position="348"/>
        <end position="359"/>
    </location>
</feature>
<sequence length="996" mass="110328">MPWGWRRKSWNWGGGYGSSKSKKSKSKKNRSYYSSRAEENYLASLQWPSFPLYEDSVASIVDLTTSDDIGDDELDHQILFGSVRGNVVGLQYYSGMVSGHEMVSLVREPENRYDHNAIKVIDVMGHQVGHIKRELAAPLSNIVDGNIARIEGVVPYGQNNTYSMPIDISLWGRAEKREEASQKLRRCGYMLKDPEYGGNKSSGSGSSTSTYKPKASYGPAIALSTEQMKNELDKLFDDNKDFDQTITDQPADAIATTLFPHQKQALAWMKARENNEDLPPFWEEKNGNFINSLINFKTSKRPSSLHGGILADDMGLGKTLEMISLIMSNFYDAKPLAVPVVGLEKDSKKKRNGKKKTKKTSSSSDNVVVTLDSGDESETVESGNVKEEEIIEDESDISGVDEPLVAMTSKEDPAYSPHLVKTAAKTLSPVVITSRPTRTKKKPVRYTYSIRLNQSRNNSRGKGKRKTIMNDEVCEDMEITNSNISKKCVSQGKGTKKGKGKGKGKSVKKKTDIADEKTVCIIPSTVTESCIPSTVTESCIPSTVTESCIPSTVTESCMPSTVTESCIPSTVTESCIPSTVTESCIPSTVNSSVSQLSNISTALSNTSTATASKPGCSNQEYFIVDDDDDDDYLPDPQLLHADLAVDLTGKVPAKGPRPALIVCPLSVLSNWLDQFEEHVKPNVDVRLYTYYGNERTKFSHILSQQDVVLTTYNTLAMEFKTLSGKGPIHTTDWLRVVLDEGHCIRNPKALQTKAAYSLKSQRRWVLTGTPIQNSMKDLFSVISFLRLEPLNERQWWQRTIERPIQHGNKAALILVQRLMKGIAMRRTKTQKVNGKPLVELPDKKVFLQTVELSDDERALYETMAKEGRVKIGKYFRAGTLLANYGDVLAILLRLRQLCCHPGLCAAAVAAAAAAVTTDNGDGSISEEQREKLVKSLLAVLNQGSDEECCICLDSLTLPVITHCAHVFCKMCIESVIKNEQNVCIRFDLDYFMPRYS</sequence>
<dbReference type="PANTHER" id="PTHR45626:SF17">
    <property type="entry name" value="HELICASE-LIKE TRANSCRIPTION FACTOR"/>
    <property type="match status" value="1"/>
</dbReference>
<dbReference type="Pfam" id="PF08797">
    <property type="entry name" value="HIRAN"/>
    <property type="match status" value="1"/>
</dbReference>
<evidence type="ECO:0000256" key="8">
    <source>
        <dbReference type="ARBA" id="ARBA00022840"/>
    </source>
</evidence>
<dbReference type="InterPro" id="IPR013083">
    <property type="entry name" value="Znf_RING/FYVE/PHD"/>
</dbReference>
<dbReference type="GeneID" id="100373642"/>
<accession>A0ABM0MXG7</accession>
<keyword evidence="14" id="KW-1185">Reference proteome</keyword>
<proteinExistence type="predicted"/>
<evidence type="ECO:0000256" key="10">
    <source>
        <dbReference type="PROSITE-ProRule" id="PRU00175"/>
    </source>
</evidence>
<comment type="subcellular location">
    <subcellularLocation>
        <location evidence="1">Nucleus</location>
    </subcellularLocation>
</comment>
<dbReference type="InterPro" id="IPR000330">
    <property type="entry name" value="SNF2_N"/>
</dbReference>
<evidence type="ECO:0000256" key="1">
    <source>
        <dbReference type="ARBA" id="ARBA00004123"/>
    </source>
</evidence>
<dbReference type="PROSITE" id="PS51192">
    <property type="entry name" value="HELICASE_ATP_BIND_1"/>
    <property type="match status" value="1"/>
</dbReference>
<dbReference type="SMART" id="SM00487">
    <property type="entry name" value="DEXDc"/>
    <property type="match status" value="1"/>
</dbReference>
<evidence type="ECO:0000256" key="2">
    <source>
        <dbReference type="ARBA" id="ARBA00022723"/>
    </source>
</evidence>
<keyword evidence="5" id="KW-0378">Hydrolase</keyword>
<dbReference type="Gene3D" id="3.30.70.2330">
    <property type="match status" value="1"/>
</dbReference>
<name>A0ABM0MXG7_SACKO</name>
<dbReference type="InterPro" id="IPR050628">
    <property type="entry name" value="SNF2_RAD54_helicase_TF"/>
</dbReference>
<keyword evidence="6" id="KW-0347">Helicase</keyword>
<dbReference type="Pfam" id="PF00097">
    <property type="entry name" value="zf-C3HC4"/>
    <property type="match status" value="1"/>
</dbReference>
<dbReference type="InterPro" id="IPR027417">
    <property type="entry name" value="P-loop_NTPase"/>
</dbReference>
<dbReference type="PROSITE" id="PS00518">
    <property type="entry name" value="ZF_RING_1"/>
    <property type="match status" value="1"/>
</dbReference>
<evidence type="ECO:0000256" key="9">
    <source>
        <dbReference type="ARBA" id="ARBA00023242"/>
    </source>
</evidence>
<feature type="region of interest" description="Disordered" evidence="11">
    <location>
        <begin position="345"/>
        <end position="385"/>
    </location>
</feature>
<dbReference type="Gene3D" id="3.40.50.10810">
    <property type="entry name" value="Tandem AAA-ATPase domain"/>
    <property type="match status" value="2"/>
</dbReference>
<protein>
    <submittedName>
        <fullName evidence="15">Helicase-like transcription factor-like</fullName>
    </submittedName>
</protein>
<evidence type="ECO:0000256" key="7">
    <source>
        <dbReference type="ARBA" id="ARBA00022833"/>
    </source>
</evidence>
<evidence type="ECO:0000256" key="11">
    <source>
        <dbReference type="SAM" id="MobiDB-lite"/>
    </source>
</evidence>
<feature type="domain" description="RING-type" evidence="12">
    <location>
        <begin position="948"/>
        <end position="983"/>
    </location>
</feature>
<evidence type="ECO:0000256" key="3">
    <source>
        <dbReference type="ARBA" id="ARBA00022741"/>
    </source>
</evidence>
<keyword evidence="2" id="KW-0479">Metal-binding</keyword>
<keyword evidence="8" id="KW-0067">ATP-binding</keyword>
<reference evidence="15" key="1">
    <citation type="submission" date="2025-08" db="UniProtKB">
        <authorList>
            <consortium name="RefSeq"/>
        </authorList>
    </citation>
    <scope>IDENTIFICATION</scope>
    <source>
        <tissue evidence="15">Testes</tissue>
    </source>
</reference>
<organism evidence="14 15">
    <name type="scientific">Saccoglossus kowalevskii</name>
    <name type="common">Acorn worm</name>
    <dbReference type="NCBI Taxonomy" id="10224"/>
    <lineage>
        <taxon>Eukaryota</taxon>
        <taxon>Metazoa</taxon>
        <taxon>Hemichordata</taxon>
        <taxon>Enteropneusta</taxon>
        <taxon>Harrimaniidae</taxon>
        <taxon>Saccoglossus</taxon>
    </lineage>
</organism>